<evidence type="ECO:0000313" key="4">
    <source>
        <dbReference type="Proteomes" id="UP000019373"/>
    </source>
</evidence>
<sequence length="1013" mass="113796">MADTYRPEYRRDYDEPGREKDRGRRQGDPSWADAGSRDRRLTSPQALQRSRSPYRAGSKQDLPSRVTHPASPSSLDSRRTASAEPRSPFPSTISTHMDAEPVFDPRTTTPWPPTAKSDTRDPRLLNRLSTSHVATKSNIPGPSIIESPSTLSSLMDGTNDRSKHTAKASGAQTTRKGLPFQPENLSSTPGTAAEHWVDPATHLVTLLSSLLENASTSAALKHEHNKIKARASHQANLERKVGDLSKTFPAFAETSSKAKKDTEKELSLLDQKLAEHQKTQCDILSAVPEILQTSRTPTRAEKEREQVDLVKRCLSVHEEFKSNVDDLRQRFENHKSVSSNMDEAHQSMDSRINASGVEAKNISLRIDSIQVQCCQLDTKQNELRDDVKSFSNETRSSLAAMKIDLKQCSEQNQQLNVATDTTRDAVDNLTKRLGLLESQSHRSSELDASHLSRTKELETRAEDHDVHFQEIRAAASHKENLEDEVNLMRSQIQELRQELLDAKNQSSSHGVEELLAMKTDLVALKAESLELKNNMTELQSPGQAGQKFFPTNAVKISPNGNDDISSETEARLKDLENQLKNCLPVIIDIQQRLLAKQKEEDARDELVAAQVDDVRASTVKAQEEIRQRIGDLERDVQKQRAEDLEKTQKLNEPFSQLHKPGNQMSTPGISPPSAPPTPQLHRLPQPQAQSTSPQPLFQAFPVEMNRRLDSMESLLSVTGQQLHAVHMAYQQLDHRYTNLTTEPIVRAMVHQMQVMYPFAAVAQQEITNLKQMVEPLNNALVQLDTLRQLVDKHSARLASIEPRIEALEKEKTKNDARHDKLIEHVKEERAKLVDEVKIQKETVDGLGHRLNRLEEYRNAEPDKLEYLTETLAKKWEEQTTKKVEGLTKRLDVLESDSNRQSLLDTFTKKLPASKTIDHIKELQAVHDDDSDDSSTPLVRKSSVVKLKVPPSSAPPAEKGKPSLKAKTTANRSGRKRKRFGVPENNDCSDDDTYTPAAHHSSPISRKFGRTRSD</sequence>
<dbReference type="RefSeq" id="XP_007785681.1">
    <property type="nucleotide sequence ID" value="XM_007787491.1"/>
</dbReference>
<feature type="region of interest" description="Disordered" evidence="2">
    <location>
        <begin position="636"/>
        <end position="693"/>
    </location>
</feature>
<feature type="coiled-coil region" evidence="1">
    <location>
        <begin position="471"/>
        <end position="505"/>
    </location>
</feature>
<reference evidence="4" key="1">
    <citation type="journal article" date="2014" name="BMC Genomics">
        <title>Genome characteristics reveal the impact of lichenization on lichen-forming fungus Endocarpon pusillum Hedwig (Verrucariales, Ascomycota).</title>
        <authorList>
            <person name="Wang Y.-Y."/>
            <person name="Liu B."/>
            <person name="Zhang X.-Y."/>
            <person name="Zhou Q.-M."/>
            <person name="Zhang T."/>
            <person name="Li H."/>
            <person name="Yu Y.-F."/>
            <person name="Zhang X.-L."/>
            <person name="Hao X.-Y."/>
            <person name="Wang M."/>
            <person name="Wang L."/>
            <person name="Wei J.-C."/>
        </authorList>
    </citation>
    <scope>NUCLEOTIDE SEQUENCE [LARGE SCALE GENOMIC DNA]</scope>
    <source>
        <strain evidence="4">Z07020 / HMAS-L-300199</strain>
    </source>
</reference>
<evidence type="ECO:0000313" key="3">
    <source>
        <dbReference type="EMBL" id="ERF77017.1"/>
    </source>
</evidence>
<evidence type="ECO:0000256" key="2">
    <source>
        <dbReference type="SAM" id="MobiDB-lite"/>
    </source>
</evidence>
<dbReference type="GeneID" id="19241775"/>
<organism evidence="3 4">
    <name type="scientific">Endocarpon pusillum (strain Z07020 / HMAS-L-300199)</name>
    <name type="common">Lichen-forming fungus</name>
    <dbReference type="NCBI Taxonomy" id="1263415"/>
    <lineage>
        <taxon>Eukaryota</taxon>
        <taxon>Fungi</taxon>
        <taxon>Dikarya</taxon>
        <taxon>Ascomycota</taxon>
        <taxon>Pezizomycotina</taxon>
        <taxon>Eurotiomycetes</taxon>
        <taxon>Chaetothyriomycetidae</taxon>
        <taxon>Verrucariales</taxon>
        <taxon>Verrucariaceae</taxon>
        <taxon>Endocarpon</taxon>
    </lineage>
</organism>
<feature type="region of interest" description="Disordered" evidence="2">
    <location>
        <begin position="1"/>
        <end position="190"/>
    </location>
</feature>
<feature type="compositionally biased region" description="Pro residues" evidence="2">
    <location>
        <begin position="669"/>
        <end position="678"/>
    </location>
</feature>
<feature type="compositionally biased region" description="Polar residues" evidence="2">
    <location>
        <begin position="127"/>
        <end position="156"/>
    </location>
</feature>
<accession>U1GH54</accession>
<feature type="compositionally biased region" description="Low complexity" evidence="2">
    <location>
        <begin position="936"/>
        <end position="956"/>
    </location>
</feature>
<dbReference type="OrthoDB" id="3438382at2759"/>
<proteinExistence type="predicted"/>
<feature type="compositionally biased region" description="Polar residues" evidence="2">
    <location>
        <begin position="42"/>
        <end position="51"/>
    </location>
</feature>
<dbReference type="AlphaFoldDB" id="U1GH54"/>
<dbReference type="Proteomes" id="UP000019373">
    <property type="component" value="Unassembled WGS sequence"/>
</dbReference>
<feature type="compositionally biased region" description="Basic and acidic residues" evidence="2">
    <location>
        <begin position="1"/>
        <end position="27"/>
    </location>
</feature>
<gene>
    <name evidence="3" type="ORF">EPUS_06885</name>
</gene>
<keyword evidence="1" id="KW-0175">Coiled coil</keyword>
<feature type="region of interest" description="Disordered" evidence="2">
    <location>
        <begin position="925"/>
        <end position="1013"/>
    </location>
</feature>
<keyword evidence="4" id="KW-1185">Reference proteome</keyword>
<evidence type="ECO:0000256" key="1">
    <source>
        <dbReference type="SAM" id="Coils"/>
    </source>
</evidence>
<dbReference type="HOGENOM" id="CLU_297363_0_0_1"/>
<feature type="compositionally biased region" description="Basic and acidic residues" evidence="2">
    <location>
        <begin position="636"/>
        <end position="649"/>
    </location>
</feature>
<protein>
    <submittedName>
        <fullName evidence="3">Uncharacterized protein</fullName>
    </submittedName>
</protein>
<name>U1GH54_ENDPU</name>
<dbReference type="OMA" id="TESHQAF"/>
<dbReference type="EMBL" id="KE720677">
    <property type="protein sequence ID" value="ERF77017.1"/>
    <property type="molecule type" value="Genomic_DNA"/>
</dbReference>
<dbReference type="eggNOG" id="ENOG502RAH7">
    <property type="taxonomic scope" value="Eukaryota"/>
</dbReference>
<feature type="compositionally biased region" description="Low complexity" evidence="2">
    <location>
        <begin position="684"/>
        <end position="693"/>
    </location>
</feature>